<dbReference type="SUPFAM" id="SSF56281">
    <property type="entry name" value="Metallo-hydrolase/oxidoreductase"/>
    <property type="match status" value="1"/>
</dbReference>
<reference evidence="3 4" key="1">
    <citation type="submission" date="2024-04" db="EMBL/GenBank/DDBJ databases">
        <title>Novel species of the genus Ideonella isolated from streams.</title>
        <authorList>
            <person name="Lu H."/>
        </authorList>
    </citation>
    <scope>NUCLEOTIDE SEQUENCE [LARGE SCALE GENOMIC DNA]</scope>
    <source>
        <strain evidence="3 4">BYS139W</strain>
    </source>
</reference>
<evidence type="ECO:0000313" key="4">
    <source>
        <dbReference type="Proteomes" id="UP001368500"/>
    </source>
</evidence>
<dbReference type="EMBL" id="JBBUTF010000004">
    <property type="protein sequence ID" value="MEK8025301.1"/>
    <property type="molecule type" value="Genomic_DNA"/>
</dbReference>
<evidence type="ECO:0000259" key="2">
    <source>
        <dbReference type="Pfam" id="PF12706"/>
    </source>
</evidence>
<dbReference type="RefSeq" id="WP_341373086.1">
    <property type="nucleotide sequence ID" value="NZ_JBBUTF010000004.1"/>
</dbReference>
<dbReference type="Proteomes" id="UP001368500">
    <property type="component" value="Unassembled WGS sequence"/>
</dbReference>
<evidence type="ECO:0000256" key="1">
    <source>
        <dbReference type="SAM" id="MobiDB-lite"/>
    </source>
</evidence>
<feature type="region of interest" description="Disordered" evidence="1">
    <location>
        <begin position="1"/>
        <end position="41"/>
    </location>
</feature>
<dbReference type="InterPro" id="IPR001279">
    <property type="entry name" value="Metallo-B-lactamas"/>
</dbReference>
<sequence length="291" mass="31186">MRVVILRGGAPRRSRQGPRHEQDGRAGGTGRQPPVPSTRERGALAIGNDQGQWVLVNVSPAVAHQLDSDPRLERLSGLPDARMRAVVLTDAQVDHVGGLLSLRDGAPIDLYATPSVFEELTSALPVLPVLQHYCGVHWHVVPVAGDRLAASFRVEGLPELEFTALAVETPVPPHLAHTEHPRVGDAIALAVRDLNTGQRLFTAPGLAQLGEVELAWMREADCLLLDGPGEEPGRSRRATRDWLGLLSALPARHKVVFDGPGSGVATPDSDTMAHWVRGGIALAYDGMEIAL</sequence>
<evidence type="ECO:0000313" key="3">
    <source>
        <dbReference type="EMBL" id="MEK8025301.1"/>
    </source>
</evidence>
<comment type="caution">
    <text evidence="3">The sequence shown here is derived from an EMBL/GenBank/DDBJ whole genome shotgun (WGS) entry which is preliminary data.</text>
</comment>
<dbReference type="InterPro" id="IPR036866">
    <property type="entry name" value="RibonucZ/Hydroxyglut_hydro"/>
</dbReference>
<name>A0ABU9B617_9BURK</name>
<organism evidence="3 4">
    <name type="scientific">Pseudaquabacterium rugosum</name>
    <dbReference type="NCBI Taxonomy" id="2984194"/>
    <lineage>
        <taxon>Bacteria</taxon>
        <taxon>Pseudomonadati</taxon>
        <taxon>Pseudomonadota</taxon>
        <taxon>Betaproteobacteria</taxon>
        <taxon>Burkholderiales</taxon>
        <taxon>Sphaerotilaceae</taxon>
        <taxon>Pseudaquabacterium</taxon>
    </lineage>
</organism>
<feature type="domain" description="Metallo-beta-lactamase" evidence="2">
    <location>
        <begin position="53"/>
        <end position="230"/>
    </location>
</feature>
<keyword evidence="4" id="KW-1185">Reference proteome</keyword>
<proteinExistence type="predicted"/>
<dbReference type="Gene3D" id="3.60.15.10">
    <property type="entry name" value="Ribonuclease Z/Hydroxyacylglutathione hydrolase-like"/>
    <property type="match status" value="1"/>
</dbReference>
<dbReference type="Pfam" id="PF12706">
    <property type="entry name" value="Lactamase_B_2"/>
    <property type="match status" value="1"/>
</dbReference>
<protein>
    <submittedName>
        <fullName evidence="3">MBL fold metallo-hydrolase</fullName>
    </submittedName>
</protein>
<gene>
    <name evidence="3" type="ORF">AACH11_04910</name>
</gene>
<accession>A0ABU9B617</accession>